<dbReference type="Gene3D" id="3.30.1330.10">
    <property type="entry name" value="PurM-like, N-terminal domain"/>
    <property type="match status" value="1"/>
</dbReference>
<gene>
    <name evidence="4" type="primary">hypE</name>
    <name evidence="4" type="ORF">GCM10025772_16020</name>
</gene>
<name>A0ABP9S5F5_9GAMM</name>
<feature type="domain" description="PurM-like N-terminal" evidence="2">
    <location>
        <begin position="48"/>
        <end position="154"/>
    </location>
</feature>
<comment type="caution">
    <text evidence="4">The sequence shown here is derived from an EMBL/GenBank/DDBJ whole genome shotgun (WGS) entry which is preliminary data.</text>
</comment>
<dbReference type="PIRSF" id="PIRSF005644">
    <property type="entry name" value="Hdrgns_mtr_HypE"/>
    <property type="match status" value="1"/>
</dbReference>
<dbReference type="Gene3D" id="3.90.650.10">
    <property type="entry name" value="PurM-like C-terminal domain"/>
    <property type="match status" value="1"/>
</dbReference>
<comment type="similarity">
    <text evidence="1">Belongs to the HypE family.</text>
</comment>
<feature type="domain" description="PurM-like C-terminal" evidence="3">
    <location>
        <begin position="166"/>
        <end position="315"/>
    </location>
</feature>
<accession>A0ABP9S5F5</accession>
<dbReference type="PANTHER" id="PTHR30303">
    <property type="entry name" value="HYDROGENASE ISOENZYMES FORMATION PROTEIN HYPE"/>
    <property type="match status" value="1"/>
</dbReference>
<dbReference type="EMBL" id="BAABLF010000008">
    <property type="protein sequence ID" value="GAA5190715.1"/>
    <property type="molecule type" value="Genomic_DNA"/>
</dbReference>
<dbReference type="PANTHER" id="PTHR30303:SF0">
    <property type="entry name" value="CARBAMOYL DEHYDRATASE HYPE"/>
    <property type="match status" value="1"/>
</dbReference>
<dbReference type="InterPro" id="IPR011854">
    <property type="entry name" value="HypE"/>
</dbReference>
<proteinExistence type="inferred from homology"/>
<dbReference type="Proteomes" id="UP001501600">
    <property type="component" value="Unassembled WGS sequence"/>
</dbReference>
<protein>
    <submittedName>
        <fullName evidence="4">Hydrogenase expression/formation protein HypE</fullName>
    </submittedName>
</protein>
<keyword evidence="5" id="KW-1185">Reference proteome</keyword>
<dbReference type="InterPro" id="IPR036921">
    <property type="entry name" value="PurM-like_N_sf"/>
</dbReference>
<organism evidence="4 5">
    <name type="scientific">Ferrimonas gelatinilytica</name>
    <dbReference type="NCBI Taxonomy" id="1255257"/>
    <lineage>
        <taxon>Bacteria</taxon>
        <taxon>Pseudomonadati</taxon>
        <taxon>Pseudomonadota</taxon>
        <taxon>Gammaproteobacteria</taxon>
        <taxon>Alteromonadales</taxon>
        <taxon>Ferrimonadaceae</taxon>
        <taxon>Ferrimonas</taxon>
    </lineage>
</organism>
<dbReference type="InterPro" id="IPR016188">
    <property type="entry name" value="PurM-like_N"/>
</dbReference>
<dbReference type="SUPFAM" id="SSF56042">
    <property type="entry name" value="PurM C-terminal domain-like"/>
    <property type="match status" value="1"/>
</dbReference>
<evidence type="ECO:0000256" key="1">
    <source>
        <dbReference type="ARBA" id="ARBA00006243"/>
    </source>
</evidence>
<dbReference type="NCBIfam" id="TIGR02124">
    <property type="entry name" value="hypE"/>
    <property type="match status" value="1"/>
</dbReference>
<dbReference type="InterPro" id="IPR010918">
    <property type="entry name" value="PurM-like_C_dom"/>
</dbReference>
<dbReference type="InterPro" id="IPR036676">
    <property type="entry name" value="PurM-like_C_sf"/>
</dbReference>
<evidence type="ECO:0000259" key="2">
    <source>
        <dbReference type="Pfam" id="PF00586"/>
    </source>
</evidence>
<reference evidence="5" key="1">
    <citation type="journal article" date="2019" name="Int. J. Syst. Evol. Microbiol.">
        <title>The Global Catalogue of Microorganisms (GCM) 10K type strain sequencing project: providing services to taxonomists for standard genome sequencing and annotation.</title>
        <authorList>
            <consortium name="The Broad Institute Genomics Platform"/>
            <consortium name="The Broad Institute Genome Sequencing Center for Infectious Disease"/>
            <person name="Wu L."/>
            <person name="Ma J."/>
        </authorList>
    </citation>
    <scope>NUCLEOTIDE SEQUENCE [LARGE SCALE GENOMIC DNA]</scope>
    <source>
        <strain evidence="5">JCM 18720</strain>
    </source>
</reference>
<evidence type="ECO:0000313" key="4">
    <source>
        <dbReference type="EMBL" id="GAA5190715.1"/>
    </source>
</evidence>
<dbReference type="Pfam" id="PF02769">
    <property type="entry name" value="AIRS_C"/>
    <property type="match status" value="1"/>
</dbReference>
<evidence type="ECO:0000259" key="3">
    <source>
        <dbReference type="Pfam" id="PF02769"/>
    </source>
</evidence>
<sequence length="339" mass="35609">MTERITLAHGSGGQAMQRLIRDCFLTQFDSAELALMEDQAQLPLAPMVEQGDRLAFATDSFVVDPIEFPGGDIGKLAVCGTVNDLAVGGALPHSLSVGFILEEGLPLEQLERLVRSMAETARAAGVRIVTGDTKVVHKGSCDKIFINTSGIGVIPAARQLGARQVRPGDKILVNGTLGDHGAAILQARGELALSGTLESDCQPLNGLIEAMLAAGTVHAMRDATRGGVAAVCNEIAEVAGHRLQLKETTLPIHPQVRGISEILGLDPLLMANEGKLVAFVPAEHADAVLAAMRAHPSGYDAAIIGDVSTTDNPQVLVEGLYGTCRQLLMPVGEQLPRIC</sequence>
<dbReference type="SUPFAM" id="SSF55326">
    <property type="entry name" value="PurM N-terminal domain-like"/>
    <property type="match status" value="1"/>
</dbReference>
<dbReference type="Pfam" id="PF00586">
    <property type="entry name" value="AIRS"/>
    <property type="match status" value="1"/>
</dbReference>
<dbReference type="RefSeq" id="WP_345316530.1">
    <property type="nucleotide sequence ID" value="NZ_BAABLF010000008.1"/>
</dbReference>
<dbReference type="CDD" id="cd02197">
    <property type="entry name" value="HypE"/>
    <property type="match status" value="1"/>
</dbReference>
<evidence type="ECO:0000313" key="5">
    <source>
        <dbReference type="Proteomes" id="UP001501600"/>
    </source>
</evidence>